<dbReference type="PaxDb" id="4097-A0A1S3ZF69"/>
<dbReference type="Gene3D" id="3.40.50.1820">
    <property type="entry name" value="alpha/beta hydrolase"/>
    <property type="match status" value="1"/>
</dbReference>
<evidence type="ECO:0000256" key="4">
    <source>
        <dbReference type="ARBA" id="ARBA00022801"/>
    </source>
</evidence>
<evidence type="ECO:0000256" key="5">
    <source>
        <dbReference type="ARBA" id="ARBA00023180"/>
    </source>
</evidence>
<dbReference type="STRING" id="4097.A0A1S3ZF69"/>
<evidence type="ECO:0000256" key="1">
    <source>
        <dbReference type="ARBA" id="ARBA00009431"/>
    </source>
</evidence>
<keyword evidence="2" id="KW-0121">Carboxypeptidase</keyword>
<gene>
    <name evidence="6" type="primary">LOC107786070</name>
</gene>
<reference evidence="6" key="1">
    <citation type="submission" date="2025-08" db="UniProtKB">
        <authorList>
            <consortium name="RefSeq"/>
        </authorList>
    </citation>
    <scope>IDENTIFICATION</scope>
</reference>
<dbReference type="Gene3D" id="1.10.287.410">
    <property type="match status" value="1"/>
</dbReference>
<dbReference type="PROSITE" id="PS00560">
    <property type="entry name" value="CARBOXYPEPT_SER_HIS"/>
    <property type="match status" value="1"/>
</dbReference>
<dbReference type="Pfam" id="PF00450">
    <property type="entry name" value="Peptidase_S10"/>
    <property type="match status" value="1"/>
</dbReference>
<dbReference type="AlphaFoldDB" id="A0A1S3ZF69"/>
<dbReference type="OrthoDB" id="1215695at2759"/>
<proteinExistence type="inferred from homology"/>
<dbReference type="GO" id="GO:0004185">
    <property type="term" value="F:serine-type carboxypeptidase activity"/>
    <property type="evidence" value="ECO:0007669"/>
    <property type="project" value="InterPro"/>
</dbReference>
<dbReference type="PANTHER" id="PTHR11802:SF446">
    <property type="entry name" value="SERINE CARBOXYPEPTIDASE-LIKE 49"/>
    <property type="match status" value="1"/>
</dbReference>
<protein>
    <submittedName>
        <fullName evidence="6">Serine carboxypeptidase-like</fullName>
    </submittedName>
</protein>
<dbReference type="InterPro" id="IPR001563">
    <property type="entry name" value="Peptidase_S10"/>
</dbReference>
<keyword evidence="5" id="KW-0325">Glycoprotein</keyword>
<dbReference type="KEGG" id="nta:107786070"/>
<organism evidence="6">
    <name type="scientific">Nicotiana tabacum</name>
    <name type="common">Common tobacco</name>
    <dbReference type="NCBI Taxonomy" id="4097"/>
    <lineage>
        <taxon>Eukaryota</taxon>
        <taxon>Viridiplantae</taxon>
        <taxon>Streptophyta</taxon>
        <taxon>Embryophyta</taxon>
        <taxon>Tracheophyta</taxon>
        <taxon>Spermatophyta</taxon>
        <taxon>Magnoliopsida</taxon>
        <taxon>eudicotyledons</taxon>
        <taxon>Gunneridae</taxon>
        <taxon>Pentapetalae</taxon>
        <taxon>asterids</taxon>
        <taxon>lamiids</taxon>
        <taxon>Solanales</taxon>
        <taxon>Solanaceae</taxon>
        <taxon>Nicotianoideae</taxon>
        <taxon>Nicotianeae</taxon>
        <taxon>Nicotiana</taxon>
    </lineage>
</organism>
<dbReference type="InterPro" id="IPR029058">
    <property type="entry name" value="AB_hydrolase_fold"/>
</dbReference>
<name>A0A1S3ZF69_TOBAC</name>
<dbReference type="GO" id="GO:0006508">
    <property type="term" value="P:proteolysis"/>
    <property type="evidence" value="ECO:0007669"/>
    <property type="project" value="UniProtKB-KW"/>
</dbReference>
<dbReference type="PANTHER" id="PTHR11802">
    <property type="entry name" value="SERINE PROTEASE FAMILY S10 SERINE CARBOXYPEPTIDASE"/>
    <property type="match status" value="1"/>
</dbReference>
<dbReference type="SUPFAM" id="SSF53474">
    <property type="entry name" value="alpha/beta-Hydrolases"/>
    <property type="match status" value="1"/>
</dbReference>
<dbReference type="InterPro" id="IPR033124">
    <property type="entry name" value="Ser_caboxypep_his_AS"/>
</dbReference>
<comment type="similarity">
    <text evidence="1">Belongs to the peptidase S10 family.</text>
</comment>
<keyword evidence="4" id="KW-0378">Hydrolase</keyword>
<keyword evidence="3" id="KW-0645">Protease</keyword>
<evidence type="ECO:0000313" key="6">
    <source>
        <dbReference type="RefSeq" id="XP_016462989.1"/>
    </source>
</evidence>
<dbReference type="SMR" id="A0A1S3ZF69"/>
<evidence type="ECO:0000256" key="3">
    <source>
        <dbReference type="ARBA" id="ARBA00022670"/>
    </source>
</evidence>
<sequence>MGLISKSDHDRINKILPVCEVAINLCGTDGKISCLAAYFVCNSIFSAVRARAGADINHYDIRKKCVGALCYDFSNMEKLLNMHSVKQALGVEDIEFVSCSTTVYQAMLVDWMRNLEAGIPTLLEDGIKLLVYAGEYDLICNWLGNSRWVQAMEWSGQKEFVASPDVPFEVDSAEAGLLKSHGPLSFLKVHDAGHMVPMDQPKAALEMLKRWIGGTLSQQTTETEDLVASI</sequence>
<accession>A0A1S3ZF69</accession>
<dbReference type="RefSeq" id="XP_016462989.1">
    <property type="nucleotide sequence ID" value="XM_016607503.1"/>
</dbReference>
<dbReference type="OMA" id="HVENEAW"/>
<evidence type="ECO:0000256" key="2">
    <source>
        <dbReference type="ARBA" id="ARBA00022645"/>
    </source>
</evidence>